<keyword evidence="1" id="KW-0472">Membrane</keyword>
<keyword evidence="3" id="KW-1185">Reference proteome</keyword>
<keyword evidence="1" id="KW-1133">Transmembrane helix</keyword>
<keyword evidence="1" id="KW-0812">Transmembrane</keyword>
<organism evidence="2 3">
    <name type="scientific">Hibiscus sabdariffa</name>
    <name type="common">roselle</name>
    <dbReference type="NCBI Taxonomy" id="183260"/>
    <lineage>
        <taxon>Eukaryota</taxon>
        <taxon>Viridiplantae</taxon>
        <taxon>Streptophyta</taxon>
        <taxon>Embryophyta</taxon>
        <taxon>Tracheophyta</taxon>
        <taxon>Spermatophyta</taxon>
        <taxon>Magnoliopsida</taxon>
        <taxon>eudicotyledons</taxon>
        <taxon>Gunneridae</taxon>
        <taxon>Pentapetalae</taxon>
        <taxon>rosids</taxon>
        <taxon>malvids</taxon>
        <taxon>Malvales</taxon>
        <taxon>Malvaceae</taxon>
        <taxon>Malvoideae</taxon>
        <taxon>Hibiscus</taxon>
    </lineage>
</organism>
<dbReference type="Proteomes" id="UP001396334">
    <property type="component" value="Unassembled WGS sequence"/>
</dbReference>
<evidence type="ECO:0008006" key="4">
    <source>
        <dbReference type="Google" id="ProtNLM"/>
    </source>
</evidence>
<evidence type="ECO:0000313" key="3">
    <source>
        <dbReference type="Proteomes" id="UP001396334"/>
    </source>
</evidence>
<protein>
    <recommendedName>
        <fullName evidence="4">Transmembrane protein</fullName>
    </recommendedName>
</protein>
<evidence type="ECO:0000256" key="1">
    <source>
        <dbReference type="SAM" id="Phobius"/>
    </source>
</evidence>
<comment type="caution">
    <text evidence="2">The sequence shown here is derived from an EMBL/GenBank/DDBJ whole genome shotgun (WGS) entry which is preliminary data.</text>
</comment>
<reference evidence="2 3" key="1">
    <citation type="journal article" date="2024" name="G3 (Bethesda)">
        <title>Genome assembly of Hibiscus sabdariffa L. provides insights into metabolisms of medicinal natural products.</title>
        <authorList>
            <person name="Kim T."/>
        </authorList>
    </citation>
    <scope>NUCLEOTIDE SEQUENCE [LARGE SCALE GENOMIC DNA]</scope>
    <source>
        <strain evidence="2">TK-2024</strain>
        <tissue evidence="2">Old leaves</tissue>
    </source>
</reference>
<gene>
    <name evidence="2" type="ORF">V6N11_056485</name>
</gene>
<feature type="transmembrane region" description="Helical" evidence="1">
    <location>
        <begin position="47"/>
        <end position="74"/>
    </location>
</feature>
<evidence type="ECO:0000313" key="2">
    <source>
        <dbReference type="EMBL" id="KAK9032209.1"/>
    </source>
</evidence>
<proteinExistence type="predicted"/>
<dbReference type="EMBL" id="JBBPBN010000009">
    <property type="protein sequence ID" value="KAK9032209.1"/>
    <property type="molecule type" value="Genomic_DNA"/>
</dbReference>
<name>A0ABR2T4J9_9ROSI</name>
<accession>A0ABR2T4J9</accession>
<sequence length="107" mass="12197">MRSFDATLHNNDIELNIVFPFSLKVVVKESKSPSKAYGGCKQFLKTFVFACFGHMFSPLFLGLMCHGLACFIVFKYSCFCNVRFQSSEVRCYLVSYKNGSSRLRIGH</sequence>